<dbReference type="InterPro" id="IPR035979">
    <property type="entry name" value="RBD_domain_sf"/>
</dbReference>
<keyword evidence="1" id="KW-0694">RNA-binding</keyword>
<evidence type="ECO:0000259" key="2">
    <source>
        <dbReference type="PROSITE" id="PS50102"/>
    </source>
</evidence>
<evidence type="ECO:0000313" key="5">
    <source>
        <dbReference type="Proteomes" id="UP000029738"/>
    </source>
</evidence>
<dbReference type="Proteomes" id="UP000029738">
    <property type="component" value="Unassembled WGS sequence"/>
</dbReference>
<organism evidence="4">
    <name type="scientific">Tolypothrix bouteillei VB521301</name>
    <dbReference type="NCBI Taxonomy" id="1479485"/>
    <lineage>
        <taxon>Bacteria</taxon>
        <taxon>Bacillati</taxon>
        <taxon>Cyanobacteriota</taxon>
        <taxon>Cyanophyceae</taxon>
        <taxon>Nostocales</taxon>
        <taxon>Tolypothrichaceae</taxon>
        <taxon>Tolypothrix</taxon>
    </lineage>
</organism>
<evidence type="ECO:0000313" key="3">
    <source>
        <dbReference type="EMBL" id="KAF3889567.1"/>
    </source>
</evidence>
<reference evidence="3" key="2">
    <citation type="submission" date="2019-11" db="EMBL/GenBank/DDBJ databases">
        <title>Improved Assembly of Tolypothrix boutellei genome.</title>
        <authorList>
            <person name="Sarangi A.N."/>
            <person name="Mukherjee M."/>
            <person name="Ghosh S."/>
            <person name="Singh D."/>
            <person name="Das A."/>
            <person name="Kant S."/>
            <person name="Prusty A."/>
            <person name="Tripathy S."/>
        </authorList>
    </citation>
    <scope>NUCLEOTIDE SEQUENCE</scope>
    <source>
        <strain evidence="3">VB521301</strain>
    </source>
</reference>
<dbReference type="SMART" id="SM00360">
    <property type="entry name" value="RRM"/>
    <property type="match status" value="1"/>
</dbReference>
<proteinExistence type="predicted"/>
<dbReference type="PANTHER" id="PTHR48025:SF1">
    <property type="entry name" value="RRM DOMAIN-CONTAINING PROTEIN"/>
    <property type="match status" value="1"/>
</dbReference>
<evidence type="ECO:0000256" key="1">
    <source>
        <dbReference type="ARBA" id="ARBA00022884"/>
    </source>
</evidence>
<dbReference type="PANTHER" id="PTHR48025">
    <property type="entry name" value="OS02G0815200 PROTEIN"/>
    <property type="match status" value="1"/>
</dbReference>
<name>A0A0C1N3M2_9CYAN</name>
<reference evidence="4" key="1">
    <citation type="journal article" date="2015" name="Genome Announc.">
        <title>Draft Genome Sequence of Tolypothrix boutellei Strain VB521301.</title>
        <authorList>
            <person name="Chandrababunaidu M.M."/>
            <person name="Singh D."/>
            <person name="Sen D."/>
            <person name="Bhan S."/>
            <person name="Das S."/>
            <person name="Gupta A."/>
            <person name="Adhikary S.P."/>
            <person name="Tripathy S."/>
        </authorList>
    </citation>
    <scope>NUCLEOTIDE SEQUENCE</scope>
    <source>
        <strain evidence="4">VB521301</strain>
    </source>
</reference>
<dbReference type="SUPFAM" id="SSF54928">
    <property type="entry name" value="RNA-binding domain, RBD"/>
    <property type="match status" value="1"/>
</dbReference>
<dbReference type="RefSeq" id="WP_038074300.1">
    <property type="nucleotide sequence ID" value="NZ_JHEG04000001.1"/>
</dbReference>
<evidence type="ECO:0000313" key="4">
    <source>
        <dbReference type="EMBL" id="KIE07026.1"/>
    </source>
</evidence>
<dbReference type="EMBL" id="JHEG04000001">
    <property type="protein sequence ID" value="KAF3889567.1"/>
    <property type="molecule type" value="Genomic_DNA"/>
</dbReference>
<comment type="caution">
    <text evidence="4">The sequence shown here is derived from an EMBL/GenBank/DDBJ whole genome shotgun (WGS) entry which is preliminary data.</text>
</comment>
<dbReference type="Gene3D" id="3.30.70.330">
    <property type="match status" value="1"/>
</dbReference>
<dbReference type="InterPro" id="IPR050502">
    <property type="entry name" value="Euk_RNA-bind_prot"/>
</dbReference>
<sequence>MSIYVSNLSSNFEENDLRQIFSEHGFVKKIQVYINQKTSVKKGFVVVEMETGAEEAAAIRELRGTQWMGRYLKVNRAKTEYTIS</sequence>
<dbReference type="AlphaFoldDB" id="A0A0C1N3M2"/>
<dbReference type="EMBL" id="JHEG02000059">
    <property type="protein sequence ID" value="KIE07026.1"/>
    <property type="molecule type" value="Genomic_DNA"/>
</dbReference>
<keyword evidence="5" id="KW-1185">Reference proteome</keyword>
<dbReference type="InterPro" id="IPR012677">
    <property type="entry name" value="Nucleotide-bd_a/b_plait_sf"/>
</dbReference>
<feature type="domain" description="RRM" evidence="2">
    <location>
        <begin position="1"/>
        <end position="79"/>
    </location>
</feature>
<dbReference type="Pfam" id="PF00076">
    <property type="entry name" value="RRM_1"/>
    <property type="match status" value="1"/>
</dbReference>
<dbReference type="InterPro" id="IPR000504">
    <property type="entry name" value="RRM_dom"/>
</dbReference>
<accession>A0A0C1N3M2</accession>
<dbReference type="OrthoDB" id="514755at2"/>
<protein>
    <submittedName>
        <fullName evidence="4">RNA-binding protein</fullName>
    </submittedName>
</protein>
<dbReference type="STRING" id="1479485.DA73_0238115"/>
<gene>
    <name evidence="4" type="ORF">DA73_0238115</name>
    <name evidence="3" type="ORF">DA73_0400031925</name>
</gene>
<dbReference type="PROSITE" id="PS50102">
    <property type="entry name" value="RRM"/>
    <property type="match status" value="1"/>
</dbReference>
<dbReference type="GO" id="GO:0003729">
    <property type="term" value="F:mRNA binding"/>
    <property type="evidence" value="ECO:0007669"/>
    <property type="project" value="TreeGrafter"/>
</dbReference>